<evidence type="ECO:0000256" key="6">
    <source>
        <dbReference type="ARBA" id="ARBA00023136"/>
    </source>
</evidence>
<keyword evidence="3" id="KW-0597">Phosphoprotein</keyword>
<keyword evidence="10" id="KW-1185">Reference proteome</keyword>
<dbReference type="Proteomes" id="UP001597169">
    <property type="component" value="Unassembled WGS sequence"/>
</dbReference>
<dbReference type="EC" id="2.7.13.3" evidence="9"/>
<dbReference type="SUPFAM" id="SSF158472">
    <property type="entry name" value="HAMP domain-like"/>
    <property type="match status" value="1"/>
</dbReference>
<protein>
    <submittedName>
        <fullName evidence="9">Sensor histidine kinase</fullName>
        <ecNumber evidence="9">2.7.13.3</ecNumber>
    </submittedName>
</protein>
<dbReference type="GO" id="GO:0004673">
    <property type="term" value="F:protein histidine kinase activity"/>
    <property type="evidence" value="ECO:0007669"/>
    <property type="project" value="UniProtKB-EC"/>
</dbReference>
<keyword evidence="2" id="KW-1003">Cell membrane</keyword>
<keyword evidence="4 9" id="KW-0808">Transferase</keyword>
<dbReference type="Pfam" id="PF02518">
    <property type="entry name" value="HATPase_c"/>
    <property type="match status" value="1"/>
</dbReference>
<evidence type="ECO:0000256" key="1">
    <source>
        <dbReference type="ARBA" id="ARBA00004651"/>
    </source>
</evidence>
<dbReference type="InterPro" id="IPR036890">
    <property type="entry name" value="HATPase_C_sf"/>
</dbReference>
<keyword evidence="6 7" id="KW-0472">Membrane</keyword>
<evidence type="ECO:0000259" key="8">
    <source>
        <dbReference type="PROSITE" id="PS50885"/>
    </source>
</evidence>
<gene>
    <name evidence="9" type="ORF">ACFQ3J_10960</name>
</gene>
<reference evidence="10" key="1">
    <citation type="journal article" date="2019" name="Int. J. Syst. Evol. Microbiol.">
        <title>The Global Catalogue of Microorganisms (GCM) 10K type strain sequencing project: providing services to taxonomists for standard genome sequencing and annotation.</title>
        <authorList>
            <consortium name="The Broad Institute Genomics Platform"/>
            <consortium name="The Broad Institute Genome Sequencing Center for Infectious Disease"/>
            <person name="Wu L."/>
            <person name="Ma J."/>
        </authorList>
    </citation>
    <scope>NUCLEOTIDE SEQUENCE [LARGE SCALE GENOMIC DNA]</scope>
    <source>
        <strain evidence="10">CCUG 53519</strain>
    </source>
</reference>
<dbReference type="InterPro" id="IPR003594">
    <property type="entry name" value="HATPase_dom"/>
</dbReference>
<dbReference type="Gene3D" id="6.10.340.10">
    <property type="match status" value="1"/>
</dbReference>
<dbReference type="PANTHER" id="PTHR34220:SF7">
    <property type="entry name" value="SENSOR HISTIDINE KINASE YPDA"/>
    <property type="match status" value="1"/>
</dbReference>
<proteinExistence type="predicted"/>
<dbReference type="PANTHER" id="PTHR34220">
    <property type="entry name" value="SENSOR HISTIDINE KINASE YPDA"/>
    <property type="match status" value="1"/>
</dbReference>
<evidence type="ECO:0000256" key="5">
    <source>
        <dbReference type="ARBA" id="ARBA00022777"/>
    </source>
</evidence>
<dbReference type="EMBL" id="JBHTKX010000001">
    <property type="protein sequence ID" value="MFD1128695.1"/>
    <property type="molecule type" value="Genomic_DNA"/>
</dbReference>
<feature type="domain" description="HAMP" evidence="8">
    <location>
        <begin position="314"/>
        <end position="361"/>
    </location>
</feature>
<dbReference type="CDD" id="cd06225">
    <property type="entry name" value="HAMP"/>
    <property type="match status" value="1"/>
</dbReference>
<comment type="caution">
    <text evidence="9">The sequence shown here is derived from an EMBL/GenBank/DDBJ whole genome shotgun (WGS) entry which is preliminary data.</text>
</comment>
<dbReference type="Pfam" id="PF06580">
    <property type="entry name" value="His_kinase"/>
    <property type="match status" value="1"/>
</dbReference>
<comment type="subcellular location">
    <subcellularLocation>
        <location evidence="1">Cell membrane</location>
        <topology evidence="1">Multi-pass membrane protein</topology>
    </subcellularLocation>
</comment>
<dbReference type="Gene3D" id="3.30.565.10">
    <property type="entry name" value="Histidine kinase-like ATPase, C-terminal domain"/>
    <property type="match status" value="1"/>
</dbReference>
<dbReference type="SUPFAM" id="SSF55874">
    <property type="entry name" value="ATPase domain of HSP90 chaperone/DNA topoisomerase II/histidine kinase"/>
    <property type="match status" value="1"/>
</dbReference>
<evidence type="ECO:0000313" key="9">
    <source>
        <dbReference type="EMBL" id="MFD1128695.1"/>
    </source>
</evidence>
<dbReference type="InterPro" id="IPR010559">
    <property type="entry name" value="Sig_transdc_His_kin_internal"/>
</dbReference>
<accession>A0ABW3PT08</accession>
<dbReference type="PROSITE" id="PS50885">
    <property type="entry name" value="HAMP"/>
    <property type="match status" value="1"/>
</dbReference>
<keyword evidence="7" id="KW-1133">Transmembrane helix</keyword>
<dbReference type="RefSeq" id="WP_251584379.1">
    <property type="nucleotide sequence ID" value="NZ_JBHTKX010000001.1"/>
</dbReference>
<dbReference type="SMART" id="SM00304">
    <property type="entry name" value="HAMP"/>
    <property type="match status" value="1"/>
</dbReference>
<evidence type="ECO:0000256" key="4">
    <source>
        <dbReference type="ARBA" id="ARBA00022679"/>
    </source>
</evidence>
<evidence type="ECO:0000256" key="2">
    <source>
        <dbReference type="ARBA" id="ARBA00022475"/>
    </source>
</evidence>
<dbReference type="Pfam" id="PF00672">
    <property type="entry name" value="HAMP"/>
    <property type="match status" value="1"/>
</dbReference>
<name>A0ABW3PT08_9BACL</name>
<organism evidence="9 10">
    <name type="scientific">Paenibacillus provencensis</name>
    <dbReference type="NCBI Taxonomy" id="441151"/>
    <lineage>
        <taxon>Bacteria</taxon>
        <taxon>Bacillati</taxon>
        <taxon>Bacillota</taxon>
        <taxon>Bacilli</taxon>
        <taxon>Bacillales</taxon>
        <taxon>Paenibacillaceae</taxon>
        <taxon>Paenibacillus</taxon>
    </lineage>
</organism>
<dbReference type="InterPro" id="IPR003660">
    <property type="entry name" value="HAMP_dom"/>
</dbReference>
<sequence>MIRYSLFTKIVLLIIIMLIPVVFLYSYSNKMATDTVVSELNKSSSNQLAFFQSQVNTSIDELSSWTNLLIHDPDIESFKDIYLDSDYLNLDLINQVKRVQNKLSIQESSSNWRSSLTFYSPSMERMITEGNAKRYDSDELREEIKPGWQVEKVQRLNSEQYLFSWYTVSPYSVQDPAKDANSIVKIEFDSTNIQDMLDRFKSNGRRDPFYYKPGTGVIYNRTQDIAQSNKLLTQLKFPEMNNVDYRTVELDGHIYSVHTVLSQATGWYLVDYIPLTDVLAPIEKSNQLFYGAVGTLLLMSFLAAYLLYVQVQIPVKSLIRGFQRLKMGDYSVRVVPKGRNEFSFLSERFNSMVEQIQELFENVYLEQIQVKEARLKQLQSQINPHFFYNCFSFITSMAKLGKMDAVVAMSHNLSRYYRYTTRQEKELVSLREELEFVVAYLKIQKMRMNRLDYVIEIPEEMLDQSIPPLVIQPLVENAVIHGIEQSQDAGFIRIEACQDPNGMMRIVVEDDGLGITESRLQELRSCLTKAMDENSGCGLWNVNQRMQLRYGDSSYLSIDTSTMDGFRASIQWENTSRNERNDHNHGHLVG</sequence>
<evidence type="ECO:0000256" key="3">
    <source>
        <dbReference type="ARBA" id="ARBA00022553"/>
    </source>
</evidence>
<dbReference type="InterPro" id="IPR050640">
    <property type="entry name" value="Bact_2-comp_sensor_kinase"/>
</dbReference>
<keyword evidence="5 9" id="KW-0418">Kinase</keyword>
<evidence type="ECO:0000313" key="10">
    <source>
        <dbReference type="Proteomes" id="UP001597169"/>
    </source>
</evidence>
<feature type="transmembrane region" description="Helical" evidence="7">
    <location>
        <begin position="6"/>
        <end position="25"/>
    </location>
</feature>
<evidence type="ECO:0000256" key="7">
    <source>
        <dbReference type="SAM" id="Phobius"/>
    </source>
</evidence>
<keyword evidence="7" id="KW-0812">Transmembrane</keyword>
<feature type="transmembrane region" description="Helical" evidence="7">
    <location>
        <begin position="288"/>
        <end position="308"/>
    </location>
</feature>